<accession>A0AAD9XSY2</accession>
<reference evidence="1" key="1">
    <citation type="journal article" date="2023" name="Plant J.">
        <title>Genome sequences and population genomics provide insights into the demographic history, inbreeding, and mutation load of two 'living fossil' tree species of Dipteronia.</title>
        <authorList>
            <person name="Feng Y."/>
            <person name="Comes H.P."/>
            <person name="Chen J."/>
            <person name="Zhu S."/>
            <person name="Lu R."/>
            <person name="Zhang X."/>
            <person name="Li P."/>
            <person name="Qiu J."/>
            <person name="Olsen K.M."/>
            <person name="Qiu Y."/>
        </authorList>
    </citation>
    <scope>NUCLEOTIDE SEQUENCE</scope>
    <source>
        <strain evidence="1">KIB01</strain>
    </source>
</reference>
<gene>
    <name evidence="1" type="ORF">Ddye_003394</name>
</gene>
<protein>
    <recommendedName>
        <fullName evidence="3">Reverse transcriptase</fullName>
    </recommendedName>
</protein>
<proteinExistence type="predicted"/>
<dbReference type="PANTHER" id="PTHR46890">
    <property type="entry name" value="NON-LTR RETROLELEMENT REVERSE TRANSCRIPTASE-LIKE PROTEIN-RELATED"/>
    <property type="match status" value="1"/>
</dbReference>
<dbReference type="Proteomes" id="UP001280121">
    <property type="component" value="Unassembled WGS sequence"/>
</dbReference>
<evidence type="ECO:0000313" key="2">
    <source>
        <dbReference type="Proteomes" id="UP001280121"/>
    </source>
</evidence>
<keyword evidence="2" id="KW-1185">Reference proteome</keyword>
<dbReference type="EMBL" id="JANJYI010000001">
    <property type="protein sequence ID" value="KAK2664820.1"/>
    <property type="molecule type" value="Genomic_DNA"/>
</dbReference>
<name>A0AAD9XSY2_9ROSI</name>
<evidence type="ECO:0000313" key="1">
    <source>
        <dbReference type="EMBL" id="KAK2664820.1"/>
    </source>
</evidence>
<comment type="caution">
    <text evidence="1">The sequence shown here is derived from an EMBL/GenBank/DDBJ whole genome shotgun (WGS) entry which is preliminary data.</text>
</comment>
<evidence type="ECO:0008006" key="3">
    <source>
        <dbReference type="Google" id="ProtNLM"/>
    </source>
</evidence>
<dbReference type="InterPro" id="IPR052343">
    <property type="entry name" value="Retrotransposon-Effector_Assoc"/>
</dbReference>
<sequence>MFDFRPISLCNVTYKVIAQTLANRFHAVLKEVIFETQSAFILGSLISDNAILGFECMHALKRKKEKRHSLEVLAGILGVRLVGCNERYLRLPSFVGKNKKELFASINNWVWDKVKGWHNKLFLAGGKEVLIKAVAHSIPTYSMSLF</sequence>
<dbReference type="PANTHER" id="PTHR46890:SF48">
    <property type="entry name" value="RNA-DIRECTED DNA POLYMERASE"/>
    <property type="match status" value="1"/>
</dbReference>
<organism evidence="1 2">
    <name type="scientific">Dipteronia dyeriana</name>
    <dbReference type="NCBI Taxonomy" id="168575"/>
    <lineage>
        <taxon>Eukaryota</taxon>
        <taxon>Viridiplantae</taxon>
        <taxon>Streptophyta</taxon>
        <taxon>Embryophyta</taxon>
        <taxon>Tracheophyta</taxon>
        <taxon>Spermatophyta</taxon>
        <taxon>Magnoliopsida</taxon>
        <taxon>eudicotyledons</taxon>
        <taxon>Gunneridae</taxon>
        <taxon>Pentapetalae</taxon>
        <taxon>rosids</taxon>
        <taxon>malvids</taxon>
        <taxon>Sapindales</taxon>
        <taxon>Sapindaceae</taxon>
        <taxon>Hippocastanoideae</taxon>
        <taxon>Acereae</taxon>
        <taxon>Dipteronia</taxon>
    </lineage>
</organism>
<dbReference type="AlphaFoldDB" id="A0AAD9XSY2"/>